<sequence>MATYRTEIHTGGGGRQADQDLTIQISARSQVVPGSGAPSTGTTVTWSGDQGTAAITFFDGGSSFTGTARLPHAPGCSTESTRDRSTGHAPPPMEPSSPDRHETRLRAQPHRQTCAGLIKAPREPAGPFPPRRDVAPAPSAPR</sequence>
<evidence type="ECO:0000259" key="2">
    <source>
        <dbReference type="Pfam" id="PF17882"/>
    </source>
</evidence>
<protein>
    <recommendedName>
        <fullName evidence="2">OAA-family lectin sugar binding domain-containing protein</fullName>
    </recommendedName>
</protein>
<comment type="caution">
    <text evidence="3">The sequence shown here is derived from an EMBL/GenBank/DDBJ whole genome shotgun (WGS) entry which is preliminary data.</text>
</comment>
<organism evidence="3 4">
    <name type="scientific">Saccharothrix violaceirubra</name>
    <dbReference type="NCBI Taxonomy" id="413306"/>
    <lineage>
        <taxon>Bacteria</taxon>
        <taxon>Bacillati</taxon>
        <taxon>Actinomycetota</taxon>
        <taxon>Actinomycetes</taxon>
        <taxon>Pseudonocardiales</taxon>
        <taxon>Pseudonocardiaceae</taxon>
        <taxon>Saccharothrix</taxon>
    </lineage>
</organism>
<evidence type="ECO:0000256" key="1">
    <source>
        <dbReference type="SAM" id="MobiDB-lite"/>
    </source>
</evidence>
<reference evidence="3 4" key="1">
    <citation type="submission" date="2020-08" db="EMBL/GenBank/DDBJ databases">
        <title>Sequencing the genomes of 1000 actinobacteria strains.</title>
        <authorList>
            <person name="Klenk H.-P."/>
        </authorList>
    </citation>
    <scope>NUCLEOTIDE SEQUENCE [LARGE SCALE GENOMIC DNA]</scope>
    <source>
        <strain evidence="3 4">DSM 45084</strain>
    </source>
</reference>
<gene>
    <name evidence="3" type="ORF">F4559_002708</name>
</gene>
<evidence type="ECO:0000313" key="4">
    <source>
        <dbReference type="Proteomes" id="UP000542674"/>
    </source>
</evidence>
<dbReference type="Pfam" id="PF17882">
    <property type="entry name" value="SBD"/>
    <property type="match status" value="1"/>
</dbReference>
<accession>A0A7W7T2G7</accession>
<dbReference type="Proteomes" id="UP000542674">
    <property type="component" value="Unassembled WGS sequence"/>
</dbReference>
<evidence type="ECO:0000313" key="3">
    <source>
        <dbReference type="EMBL" id="MBB4965349.1"/>
    </source>
</evidence>
<dbReference type="RefSeq" id="WP_221447220.1">
    <property type="nucleotide sequence ID" value="NZ_BAABAI010000001.1"/>
</dbReference>
<dbReference type="AlphaFoldDB" id="A0A7W7T2G7"/>
<dbReference type="InterPro" id="IPR040964">
    <property type="entry name" value="SBD"/>
</dbReference>
<proteinExistence type="predicted"/>
<feature type="domain" description="OAA-family lectin sugar binding" evidence="2">
    <location>
        <begin position="2"/>
        <end position="71"/>
    </location>
</feature>
<name>A0A7W7T2G7_9PSEU</name>
<feature type="region of interest" description="Disordered" evidence="1">
    <location>
        <begin position="62"/>
        <end position="142"/>
    </location>
</feature>
<keyword evidence="4" id="KW-1185">Reference proteome</keyword>
<dbReference type="EMBL" id="JACHJS010000001">
    <property type="protein sequence ID" value="MBB4965349.1"/>
    <property type="molecule type" value="Genomic_DNA"/>
</dbReference>